<dbReference type="EMBL" id="AAYA01000017">
    <property type="protein sequence ID" value="EBA06236.1"/>
    <property type="molecule type" value="Genomic_DNA"/>
</dbReference>
<accession>A3K964</accession>
<dbReference type="eggNOG" id="COG0456">
    <property type="taxonomic scope" value="Bacteria"/>
</dbReference>
<keyword evidence="1" id="KW-0808">Transferase</keyword>
<keyword evidence="5" id="KW-1185">Reference proteome</keyword>
<gene>
    <name evidence="4" type="ORF">SSE37_15176</name>
</gene>
<proteinExistence type="predicted"/>
<dbReference type="Gene3D" id="3.40.630.30">
    <property type="match status" value="1"/>
</dbReference>
<dbReference type="InterPro" id="IPR000182">
    <property type="entry name" value="GNAT_dom"/>
</dbReference>
<dbReference type="PANTHER" id="PTHR43877">
    <property type="entry name" value="AMINOALKYLPHOSPHONATE N-ACETYLTRANSFERASE-RELATED-RELATED"/>
    <property type="match status" value="1"/>
</dbReference>
<organism evidence="4 5">
    <name type="scientific">Sagittula stellata (strain ATCC 700073 / DSM 11524 / E-37)</name>
    <dbReference type="NCBI Taxonomy" id="388399"/>
    <lineage>
        <taxon>Bacteria</taxon>
        <taxon>Pseudomonadati</taxon>
        <taxon>Pseudomonadota</taxon>
        <taxon>Alphaproteobacteria</taxon>
        <taxon>Rhodobacterales</taxon>
        <taxon>Roseobacteraceae</taxon>
        <taxon>Sagittula</taxon>
    </lineage>
</organism>
<dbReference type="Proteomes" id="UP000005713">
    <property type="component" value="Unassembled WGS sequence"/>
</dbReference>
<evidence type="ECO:0000256" key="1">
    <source>
        <dbReference type="ARBA" id="ARBA00022679"/>
    </source>
</evidence>
<protein>
    <recommendedName>
        <fullName evidence="3">N-acetyltransferase domain-containing protein</fullName>
    </recommendedName>
</protein>
<sequence length="176" mass="19017">MTTVPPITLRPAGMSDAAILAAISFEVWMHTYIRRGVSAAYAGYALDTFTAANLAAMLADPAEHVILSENEEGPDGFIRLTRNRPAPVPGCSDLEISTLYVQPRHHGRGLGRALLASGLDRARSLGAPSVWLTTNAENAPAIAFYLRQGFERIGTTHFHIGDAAYPNGVFRLTLDR</sequence>
<evidence type="ECO:0000259" key="3">
    <source>
        <dbReference type="PROSITE" id="PS51186"/>
    </source>
</evidence>
<evidence type="ECO:0000313" key="4">
    <source>
        <dbReference type="EMBL" id="EBA06236.1"/>
    </source>
</evidence>
<comment type="caution">
    <text evidence="4">The sequence shown here is derived from an EMBL/GenBank/DDBJ whole genome shotgun (WGS) entry which is preliminary data.</text>
</comment>
<dbReference type="RefSeq" id="WP_005862838.1">
    <property type="nucleotide sequence ID" value="NZ_AAYA01000017.1"/>
</dbReference>
<dbReference type="OrthoDB" id="7205533at2"/>
<dbReference type="CDD" id="cd04301">
    <property type="entry name" value="NAT_SF"/>
    <property type="match status" value="1"/>
</dbReference>
<dbReference type="InterPro" id="IPR016181">
    <property type="entry name" value="Acyl_CoA_acyltransferase"/>
</dbReference>
<dbReference type="Pfam" id="PF00583">
    <property type="entry name" value="Acetyltransf_1"/>
    <property type="match status" value="1"/>
</dbReference>
<dbReference type="PROSITE" id="PS51186">
    <property type="entry name" value="GNAT"/>
    <property type="match status" value="1"/>
</dbReference>
<evidence type="ECO:0000256" key="2">
    <source>
        <dbReference type="ARBA" id="ARBA00023315"/>
    </source>
</evidence>
<reference evidence="4 5" key="1">
    <citation type="submission" date="2006-06" db="EMBL/GenBank/DDBJ databases">
        <authorList>
            <person name="Moran M.A."/>
            <person name="Ferriera S."/>
            <person name="Johnson J."/>
            <person name="Kravitz S."/>
            <person name="Beeson K."/>
            <person name="Sutton G."/>
            <person name="Rogers Y.-H."/>
            <person name="Friedman R."/>
            <person name="Frazier M."/>
            <person name="Venter J.C."/>
        </authorList>
    </citation>
    <scope>NUCLEOTIDE SEQUENCE [LARGE SCALE GENOMIC DNA]</scope>
    <source>
        <strain evidence="4 5">E-37</strain>
    </source>
</reference>
<dbReference type="SUPFAM" id="SSF55729">
    <property type="entry name" value="Acyl-CoA N-acyltransferases (Nat)"/>
    <property type="match status" value="1"/>
</dbReference>
<dbReference type="InterPro" id="IPR050832">
    <property type="entry name" value="Bact_Acetyltransf"/>
</dbReference>
<keyword evidence="2" id="KW-0012">Acyltransferase</keyword>
<feature type="domain" description="N-acetyltransferase" evidence="3">
    <location>
        <begin position="7"/>
        <end position="175"/>
    </location>
</feature>
<evidence type="ECO:0000313" key="5">
    <source>
        <dbReference type="Proteomes" id="UP000005713"/>
    </source>
</evidence>
<dbReference type="GO" id="GO:0016747">
    <property type="term" value="F:acyltransferase activity, transferring groups other than amino-acyl groups"/>
    <property type="evidence" value="ECO:0007669"/>
    <property type="project" value="InterPro"/>
</dbReference>
<name>A3K964_SAGS3</name>
<dbReference type="AlphaFoldDB" id="A3K964"/>